<proteinExistence type="predicted"/>
<evidence type="ECO:0008006" key="3">
    <source>
        <dbReference type="Google" id="ProtNLM"/>
    </source>
</evidence>
<sequence>MNDSILRDVCYLDTNIFVYLHDSNAADKQRVSAFAQTGMGRISVQVLSEWRNVMVRKFPHLVDKEARRQFIRLLEAWQPMAVTPAVILRARSCATDTSSPPMIPCMCNAPWTWAAAGFCLRTCRTA</sequence>
<accession>A0A521FYH3</accession>
<dbReference type="EMBL" id="NQJD01000058">
    <property type="protein sequence ID" value="TAA73806.1"/>
    <property type="molecule type" value="Genomic_DNA"/>
</dbReference>
<dbReference type="InterPro" id="IPR029060">
    <property type="entry name" value="PIN-like_dom_sf"/>
</dbReference>
<comment type="caution">
    <text evidence="1">The sequence shown here is derived from an EMBL/GenBank/DDBJ whole genome shotgun (WGS) entry which is preliminary data.</text>
</comment>
<protein>
    <recommendedName>
        <fullName evidence="3">PIN domain-containing protein</fullName>
    </recommendedName>
</protein>
<keyword evidence="2" id="KW-1185">Reference proteome</keyword>
<organism evidence="1 2">
    <name type="scientific">Candidatus Electronema aureum</name>
    <dbReference type="NCBI Taxonomy" id="2005002"/>
    <lineage>
        <taxon>Bacteria</taxon>
        <taxon>Pseudomonadati</taxon>
        <taxon>Thermodesulfobacteriota</taxon>
        <taxon>Desulfobulbia</taxon>
        <taxon>Desulfobulbales</taxon>
        <taxon>Desulfobulbaceae</taxon>
        <taxon>Candidatus Electronema</taxon>
    </lineage>
</organism>
<evidence type="ECO:0000313" key="2">
    <source>
        <dbReference type="Proteomes" id="UP000316238"/>
    </source>
</evidence>
<evidence type="ECO:0000313" key="1">
    <source>
        <dbReference type="EMBL" id="TAA73806.1"/>
    </source>
</evidence>
<dbReference type="AlphaFoldDB" id="A0A521FYH3"/>
<gene>
    <name evidence="1" type="ORF">CDV28_1584</name>
</gene>
<reference evidence="1" key="1">
    <citation type="submission" date="2017-07" db="EMBL/GenBank/DDBJ databases">
        <title>The cable genome - Insights into the physiology and evolution of filamentous bacteria capable of sulfide oxidation via long distance electron transfer.</title>
        <authorList>
            <person name="Thorup C."/>
            <person name="Bjerg J.T."/>
            <person name="Schreiber L."/>
            <person name="Nielsen L.P."/>
            <person name="Kjeldsen K.U."/>
            <person name="Boesen T."/>
            <person name="Boggild A."/>
            <person name="Meysman F."/>
            <person name="Geelhoed J."/>
            <person name="Schramm A."/>
        </authorList>
    </citation>
    <scope>NUCLEOTIDE SEQUENCE [LARGE SCALE GENOMIC DNA]</scope>
    <source>
        <strain evidence="1">GS</strain>
    </source>
</reference>
<dbReference type="SUPFAM" id="SSF88723">
    <property type="entry name" value="PIN domain-like"/>
    <property type="match status" value="1"/>
</dbReference>
<name>A0A521FYH3_9BACT</name>
<dbReference type="Proteomes" id="UP000316238">
    <property type="component" value="Unassembled WGS sequence"/>
</dbReference>